<evidence type="ECO:0000313" key="6">
    <source>
        <dbReference type="Proteomes" id="UP000316621"/>
    </source>
</evidence>
<evidence type="ECO:0000256" key="3">
    <source>
        <dbReference type="SAM" id="MobiDB-lite"/>
    </source>
</evidence>
<gene>
    <name evidence="5" type="ORF">C5167_008848</name>
</gene>
<reference evidence="5 6" key="1">
    <citation type="journal article" date="2018" name="Science">
        <title>The opium poppy genome and morphinan production.</title>
        <authorList>
            <person name="Guo L."/>
            <person name="Winzer T."/>
            <person name="Yang X."/>
            <person name="Li Y."/>
            <person name="Ning Z."/>
            <person name="He Z."/>
            <person name="Teodor R."/>
            <person name="Lu Y."/>
            <person name="Bowser T.A."/>
            <person name="Graham I.A."/>
            <person name="Ye K."/>
        </authorList>
    </citation>
    <scope>NUCLEOTIDE SEQUENCE [LARGE SCALE GENOMIC DNA]</scope>
    <source>
        <strain evidence="6">cv. HN1</strain>
        <tissue evidence="5">Leaves</tissue>
    </source>
</reference>
<evidence type="ECO:0000313" key="5">
    <source>
        <dbReference type="EMBL" id="RZC65156.1"/>
    </source>
</evidence>
<evidence type="ECO:0000256" key="1">
    <source>
        <dbReference type="ARBA" id="ARBA00022741"/>
    </source>
</evidence>
<evidence type="ECO:0000256" key="2">
    <source>
        <dbReference type="ARBA" id="ARBA00022840"/>
    </source>
</evidence>
<sequence>MTTTSQTVVVIQDASRDISFSAITWAEHGLLLKPGDRLILLGVLHQVNTPSTLSFMRAGKFLGYKSKVDSSSMFGANRKVIEEEVARKKEEYHNNVELMKISNHYAEQKVRILFEVEVKVGSSPKMVAVEETRNVKAAWVILDRQMKKDKKYFTERLSCGIYRMKRDNNVEKLRGPVVRGHHKAYTEGSETSNVTYDEMVPGRPDEDDLFSNEFSPRRSPIPKTVMGGDEGVYTDERKPWSDTSRMTSFSKSKSNEHLTLEKVASSSSFNNPKDSSFLQEEQSNINIPSKMAEVRTLDFIFEDQEMRQRKAKKVGTQAEDGKCNTLAELELLTTGLHAGAIEAELENSICTVCMNKRPNFGWMSDFTYAELQAATGGFSPENFLSEGGFGSVYRGKLGDLNIGVKQLNHASLQGEKEFKAEVHALSKARHKHVVMLLGSCSERSHRLLVYEFVCNGSLDKHLSDTDSTNKPLRWEHRMKIALGAAEGLDHLHENNIIHRDVRPNNILVTHDYEPLLGDFGLARTQHAASDHSSETRVVGTFCYLAPEYAASGKVSTKTDARPLLKERKYPDLIDKNLIDSHDVLQLFWMVPVAENCLRKNPDKRFSMKKTSSHQNLIMLAACLSPTVGKMMGEWLNRKVMRQKYPLALAQVNK</sequence>
<dbReference type="FunFam" id="3.30.200.20:FF:000604">
    <property type="entry name" value="Proline-rich receptor-like protein kinase PERK8"/>
    <property type="match status" value="1"/>
</dbReference>
<feature type="domain" description="Protein kinase" evidence="4">
    <location>
        <begin position="378"/>
        <end position="616"/>
    </location>
</feature>
<dbReference type="PANTHER" id="PTHR47989">
    <property type="entry name" value="OS01G0750732 PROTEIN"/>
    <property type="match status" value="1"/>
</dbReference>
<keyword evidence="6" id="KW-1185">Reference proteome</keyword>
<dbReference type="Gramene" id="RZC65156">
    <property type="protein sequence ID" value="RZC65156"/>
    <property type="gene ID" value="C5167_008848"/>
</dbReference>
<dbReference type="Gene3D" id="1.10.510.10">
    <property type="entry name" value="Transferase(Phosphotransferase) domain 1"/>
    <property type="match status" value="1"/>
</dbReference>
<accession>A0A4Y7JX54</accession>
<dbReference type="Gene3D" id="3.30.200.20">
    <property type="entry name" value="Phosphorylase Kinase, domain 1"/>
    <property type="match status" value="1"/>
</dbReference>
<feature type="compositionally biased region" description="Polar residues" evidence="3">
    <location>
        <begin position="241"/>
        <end position="252"/>
    </location>
</feature>
<dbReference type="InterPro" id="IPR011009">
    <property type="entry name" value="Kinase-like_dom_sf"/>
</dbReference>
<evidence type="ECO:0000259" key="4">
    <source>
        <dbReference type="PROSITE" id="PS50011"/>
    </source>
</evidence>
<dbReference type="PROSITE" id="PS00109">
    <property type="entry name" value="PROTEIN_KINASE_TYR"/>
    <property type="match status" value="1"/>
</dbReference>
<name>A0A4Y7JX54_PAPSO</name>
<keyword evidence="1" id="KW-0547">Nucleotide-binding</keyword>
<dbReference type="InterPro" id="IPR020635">
    <property type="entry name" value="Tyr_kinase_cat_dom"/>
</dbReference>
<dbReference type="PROSITE" id="PS50011">
    <property type="entry name" value="PROTEIN_KINASE_DOM"/>
    <property type="match status" value="1"/>
</dbReference>
<dbReference type="GO" id="GO:0004713">
    <property type="term" value="F:protein tyrosine kinase activity"/>
    <property type="evidence" value="ECO:0007669"/>
    <property type="project" value="InterPro"/>
</dbReference>
<dbReference type="Proteomes" id="UP000316621">
    <property type="component" value="Chromosome 6"/>
</dbReference>
<dbReference type="PANTHER" id="PTHR47989:SF8">
    <property type="entry name" value="INACTIVE PROTEIN KINASE SELMODRAFT_444075-LIKE"/>
    <property type="match status" value="1"/>
</dbReference>
<dbReference type="GO" id="GO:0005524">
    <property type="term" value="F:ATP binding"/>
    <property type="evidence" value="ECO:0007669"/>
    <property type="project" value="UniProtKB-KW"/>
</dbReference>
<protein>
    <recommendedName>
        <fullName evidence="4">Protein kinase domain-containing protein</fullName>
    </recommendedName>
</protein>
<organism evidence="5 6">
    <name type="scientific">Papaver somniferum</name>
    <name type="common">Opium poppy</name>
    <dbReference type="NCBI Taxonomy" id="3469"/>
    <lineage>
        <taxon>Eukaryota</taxon>
        <taxon>Viridiplantae</taxon>
        <taxon>Streptophyta</taxon>
        <taxon>Embryophyta</taxon>
        <taxon>Tracheophyta</taxon>
        <taxon>Spermatophyta</taxon>
        <taxon>Magnoliopsida</taxon>
        <taxon>Ranunculales</taxon>
        <taxon>Papaveraceae</taxon>
        <taxon>Papaveroideae</taxon>
        <taxon>Papaver</taxon>
    </lineage>
</organism>
<dbReference type="SUPFAM" id="SSF56112">
    <property type="entry name" value="Protein kinase-like (PK-like)"/>
    <property type="match status" value="1"/>
</dbReference>
<keyword evidence="2" id="KW-0067">ATP-binding</keyword>
<proteinExistence type="predicted"/>
<feature type="region of interest" description="Disordered" evidence="3">
    <location>
        <begin position="207"/>
        <end position="253"/>
    </location>
</feature>
<dbReference type="InterPro" id="IPR001245">
    <property type="entry name" value="Ser-Thr/Tyr_kinase_cat_dom"/>
</dbReference>
<dbReference type="InterPro" id="IPR008266">
    <property type="entry name" value="Tyr_kinase_AS"/>
</dbReference>
<dbReference type="InterPro" id="IPR000719">
    <property type="entry name" value="Prot_kinase_dom"/>
</dbReference>
<dbReference type="EMBL" id="CM010720">
    <property type="protein sequence ID" value="RZC65156.1"/>
    <property type="molecule type" value="Genomic_DNA"/>
</dbReference>
<dbReference type="AlphaFoldDB" id="A0A4Y7JX54"/>
<dbReference type="Pfam" id="PF07714">
    <property type="entry name" value="PK_Tyr_Ser-Thr"/>
    <property type="match status" value="1"/>
</dbReference>
<dbReference type="SMART" id="SM00219">
    <property type="entry name" value="TyrKc"/>
    <property type="match status" value="1"/>
</dbReference>
<dbReference type="OMA" id="RVATERF"/>